<dbReference type="GO" id="GO:0003824">
    <property type="term" value="F:catalytic activity"/>
    <property type="evidence" value="ECO:0007669"/>
    <property type="project" value="InterPro"/>
</dbReference>
<organism evidence="6 7">
    <name type="scientific">Thyridium curvatum</name>
    <dbReference type="NCBI Taxonomy" id="1093900"/>
    <lineage>
        <taxon>Eukaryota</taxon>
        <taxon>Fungi</taxon>
        <taxon>Dikarya</taxon>
        <taxon>Ascomycota</taxon>
        <taxon>Pezizomycotina</taxon>
        <taxon>Sordariomycetes</taxon>
        <taxon>Sordariomycetidae</taxon>
        <taxon>Thyridiales</taxon>
        <taxon>Thyridiaceae</taxon>
        <taxon>Thyridium</taxon>
    </lineage>
</organism>
<protein>
    <recommendedName>
        <fullName evidence="8">Amidase</fullName>
    </recommendedName>
</protein>
<dbReference type="Pfam" id="PF24962">
    <property type="entry name" value="DUF7767"/>
    <property type="match status" value="1"/>
</dbReference>
<name>A0A507B8N7_9PEZI</name>
<dbReference type="Pfam" id="PF14420">
    <property type="entry name" value="Clr5"/>
    <property type="match status" value="1"/>
</dbReference>
<sequence>MAPHKSFANYPLPKESTDVTYKYEEDKNPVLRGLPLAIGSSVISNLGFVQKILWKNAGFGNFRSGAGLEDVPWTIHPIVIPLADESSPASMLDISSSALTTQQPADRPGRFHSAADFTARYLSRELTPLQVVEALLPLVQREPTDGSAPSKYSPAFVAHDVDRILAAAKASTQRYGQGKPLGPLDGVPIGVKCDTDLEGYVSTFGMKPNKNYPFFRKVQEKSAWPVQKLQDAGAVVIGHQLMHEIGMDTTGCNPEMGTPMNWYNKSYFPGGSSTGAGSSMGAGLVPISVGTDGGGSIRIPSTYNGLYGLKPSHNRTMSCSCSTVVVGPLAATVSDLTIAYRVMSQPDPSDSVQNKFAISSLPTPGADKVIGVAWNWVDKADPIIIENFKKTVDYLEKQAGYRIIDIGLPLLREGQLAHAATCVTEAFATARSRTPDPDDWKALLNYPNRLLLSTAQHTPASEYMRYGQIKTVIMQHLAHLWQEHPGLLVLSPTTPAAGWKVHPGDQAYGLCDGNMTVRNMMFVWLANLTGCPALSAPMGYAEPEQGVGRVPMGVMAMGEWGAEEQLLGWAGDAERYINEAYPGGRVRPEEWVDVVGLAKEKAQGNESTMVYEWEAHKETCYRLYIEEKKSLEDIIEYMRVQHNFKPSKRAFQTQFRKWDFPHKKNPAHKNDQLVARVHELWGRSLPQREMLRILNEEDGFDIKPRELMRLRSRNRWLLRAPNPASTVVAGRSSTASSLDDVGIGDGMLGMQQQQQQQQLYATDAQIAREERRRRLETESAERWASKKRRRRTRAWAGMPPDPEGLPPRFPSETTLDESRAVLDLNRDQYQRLRARFREICVEGGIERKTVAGPNRWEQAKDRLVAESAHLQAVMWTAEGGGEEAKKLALDVLCTDVTKRMRAGEPRMTIAKAKNILGVNPEEARAVRGALYDMLREDGFLSRLEDGTERWDDLKGQWLEESDILQGKLAACEDETDADQKRKAINAIARDVVKRFRDDQTRRNPARKGMPAPTLNATPRQDAPVHIEITPADMAALANTPLDPDGSYVSHLSPLAMVPGTPDSHAHSPGSIVPMPMQAPSPQQQHHHHLQGPSPHLHHQRLLPPQATGAVIDPQTGLPMDPSALLLPPDVATSPAAYHHHHRHHHPGNPFAAAQFGAPPAFHQQQRRVSTASSAVGATPVYLRLHPDSGVAGDPASPWIAMLVHVPSLDEVRHVAAGKYPGSVCTAVEAVLKTPQGTGGGGGGGGGGGMAEVPLLVGSDVELEAYLTSPLLEGSAPMFNVRLDYEYDSVALG</sequence>
<comment type="caution">
    <text evidence="6">The sequence shown here is derived from an EMBL/GenBank/DDBJ whole genome shotgun (WGS) entry which is preliminary data.</text>
</comment>
<dbReference type="GeneID" id="41971933"/>
<dbReference type="InParanoid" id="A0A507B8N7"/>
<feature type="region of interest" description="Disordered" evidence="1">
    <location>
        <begin position="1075"/>
        <end position="1100"/>
    </location>
</feature>
<proteinExistence type="predicted"/>
<evidence type="ECO:0000259" key="2">
    <source>
        <dbReference type="Pfam" id="PF01425"/>
    </source>
</evidence>
<dbReference type="PANTHER" id="PTHR11895:SF67">
    <property type="entry name" value="AMIDASE DOMAIN-CONTAINING PROTEIN"/>
    <property type="match status" value="1"/>
</dbReference>
<dbReference type="InterPro" id="IPR056669">
    <property type="entry name" value="DUF7767"/>
</dbReference>
<evidence type="ECO:0000259" key="3">
    <source>
        <dbReference type="Pfam" id="PF14420"/>
    </source>
</evidence>
<feature type="region of interest" description="Disordered" evidence="1">
    <location>
        <begin position="790"/>
        <end position="809"/>
    </location>
</feature>
<dbReference type="InterPro" id="IPR057940">
    <property type="entry name" value="Tri-helical_dom"/>
</dbReference>
<dbReference type="InterPro" id="IPR036928">
    <property type="entry name" value="AS_sf"/>
</dbReference>
<dbReference type="Gene3D" id="3.90.1300.10">
    <property type="entry name" value="Amidase signature (AS) domain"/>
    <property type="match status" value="1"/>
</dbReference>
<evidence type="ECO:0008006" key="8">
    <source>
        <dbReference type="Google" id="ProtNLM"/>
    </source>
</evidence>
<evidence type="ECO:0000256" key="1">
    <source>
        <dbReference type="SAM" id="MobiDB-lite"/>
    </source>
</evidence>
<feature type="compositionally biased region" description="Basic residues" evidence="1">
    <location>
        <begin position="1084"/>
        <end position="1100"/>
    </location>
</feature>
<dbReference type="Proteomes" id="UP000319257">
    <property type="component" value="Unassembled WGS sequence"/>
</dbReference>
<evidence type="ECO:0000259" key="4">
    <source>
        <dbReference type="Pfam" id="PF24465"/>
    </source>
</evidence>
<dbReference type="SUPFAM" id="SSF75304">
    <property type="entry name" value="Amidase signature (AS) enzymes"/>
    <property type="match status" value="1"/>
</dbReference>
<dbReference type="OrthoDB" id="421993at2759"/>
<dbReference type="RefSeq" id="XP_030997217.1">
    <property type="nucleotide sequence ID" value="XM_031138901.1"/>
</dbReference>
<feature type="domain" description="Amidase" evidence="2">
    <location>
        <begin position="155"/>
        <end position="567"/>
    </location>
</feature>
<dbReference type="InterPro" id="IPR023631">
    <property type="entry name" value="Amidase_dom"/>
</dbReference>
<feature type="domain" description="DUF7767" evidence="5">
    <location>
        <begin position="1177"/>
        <end position="1283"/>
    </location>
</feature>
<evidence type="ECO:0000259" key="5">
    <source>
        <dbReference type="Pfam" id="PF24962"/>
    </source>
</evidence>
<dbReference type="Pfam" id="PF24465">
    <property type="entry name" value="Tri-helical"/>
    <property type="match status" value="2"/>
</dbReference>
<dbReference type="STRING" id="1093900.A0A507B8N7"/>
<evidence type="ECO:0000313" key="7">
    <source>
        <dbReference type="Proteomes" id="UP000319257"/>
    </source>
</evidence>
<dbReference type="InterPro" id="IPR000120">
    <property type="entry name" value="Amidase"/>
</dbReference>
<feature type="domain" description="Tri-helical" evidence="4">
    <location>
        <begin position="912"/>
        <end position="998"/>
    </location>
</feature>
<keyword evidence="7" id="KW-1185">Reference proteome</keyword>
<feature type="domain" description="Clr5" evidence="3">
    <location>
        <begin position="609"/>
        <end position="661"/>
    </location>
</feature>
<accession>A0A507B8N7</accession>
<evidence type="ECO:0000313" key="6">
    <source>
        <dbReference type="EMBL" id="TPX15506.1"/>
    </source>
</evidence>
<dbReference type="Pfam" id="PF01425">
    <property type="entry name" value="Amidase"/>
    <property type="match status" value="1"/>
</dbReference>
<feature type="compositionally biased region" description="Pro residues" evidence="1">
    <location>
        <begin position="799"/>
        <end position="809"/>
    </location>
</feature>
<dbReference type="InterPro" id="IPR025676">
    <property type="entry name" value="Clr5_dom"/>
</dbReference>
<dbReference type="PANTHER" id="PTHR11895">
    <property type="entry name" value="TRANSAMIDASE"/>
    <property type="match status" value="1"/>
</dbReference>
<feature type="region of interest" description="Disordered" evidence="1">
    <location>
        <begin position="1108"/>
        <end position="1127"/>
    </location>
</feature>
<reference evidence="6 7" key="1">
    <citation type="submission" date="2019-06" db="EMBL/GenBank/DDBJ databases">
        <title>Draft genome sequence of the filamentous fungus Phialemoniopsis curvata isolated from diesel fuel.</title>
        <authorList>
            <person name="Varaljay V.A."/>
            <person name="Lyon W.J."/>
            <person name="Crouch A.L."/>
            <person name="Drake C.E."/>
            <person name="Hollomon J.M."/>
            <person name="Nadeau L.J."/>
            <person name="Nunn H.S."/>
            <person name="Stevenson B.S."/>
            <person name="Bojanowski C.L."/>
            <person name="Crookes-Goodson W.J."/>
        </authorList>
    </citation>
    <scope>NUCLEOTIDE SEQUENCE [LARGE SCALE GENOMIC DNA]</scope>
    <source>
        <strain evidence="6 7">D216</strain>
    </source>
</reference>
<dbReference type="EMBL" id="SKBQ01000021">
    <property type="protein sequence ID" value="TPX15506.1"/>
    <property type="molecule type" value="Genomic_DNA"/>
</dbReference>
<feature type="domain" description="Tri-helical" evidence="4">
    <location>
        <begin position="818"/>
        <end position="902"/>
    </location>
</feature>
<gene>
    <name evidence="6" type="ORF">E0L32_004486</name>
</gene>
<feature type="region of interest" description="Disordered" evidence="1">
    <location>
        <begin position="998"/>
        <end position="1018"/>
    </location>
</feature>